<dbReference type="EMBL" id="PCYI01000025">
    <property type="protein sequence ID" value="PIR44622.1"/>
    <property type="molecule type" value="Genomic_DNA"/>
</dbReference>
<sequence length="87" mass="9704">MATKIAEKLILRYSHLTRPNESARVAAQIALKSVLKIDIPITKISVERGTVFIRIPQLIKSEVAIHKVDILAALKERLGSHAPKDIR</sequence>
<protein>
    <submittedName>
        <fullName evidence="1">Uncharacterized protein</fullName>
    </submittedName>
</protein>
<comment type="caution">
    <text evidence="1">The sequence shown here is derived from an EMBL/GenBank/DDBJ whole genome shotgun (WGS) entry which is preliminary data.</text>
</comment>
<gene>
    <name evidence="1" type="ORF">COV10_03920</name>
</gene>
<evidence type="ECO:0000313" key="2">
    <source>
        <dbReference type="Proteomes" id="UP000228767"/>
    </source>
</evidence>
<organism evidence="1 2">
    <name type="scientific">Candidatus Vogelbacteria bacterium CG10_big_fil_rev_8_21_14_0_10_51_16</name>
    <dbReference type="NCBI Taxonomy" id="1975045"/>
    <lineage>
        <taxon>Bacteria</taxon>
        <taxon>Candidatus Vogeliibacteriota</taxon>
    </lineage>
</organism>
<dbReference type="Proteomes" id="UP000228767">
    <property type="component" value="Unassembled WGS sequence"/>
</dbReference>
<dbReference type="AlphaFoldDB" id="A0A2H0RDJ3"/>
<evidence type="ECO:0000313" key="1">
    <source>
        <dbReference type="EMBL" id="PIR44622.1"/>
    </source>
</evidence>
<proteinExistence type="predicted"/>
<reference evidence="1 2" key="1">
    <citation type="submission" date="2017-09" db="EMBL/GenBank/DDBJ databases">
        <title>Depth-based differentiation of microbial function through sediment-hosted aquifers and enrichment of novel symbionts in the deep terrestrial subsurface.</title>
        <authorList>
            <person name="Probst A.J."/>
            <person name="Ladd B."/>
            <person name="Jarett J.K."/>
            <person name="Geller-Mcgrath D.E."/>
            <person name="Sieber C.M."/>
            <person name="Emerson J.B."/>
            <person name="Anantharaman K."/>
            <person name="Thomas B.C."/>
            <person name="Malmstrom R."/>
            <person name="Stieglmeier M."/>
            <person name="Klingl A."/>
            <person name="Woyke T."/>
            <person name="Ryan C.M."/>
            <person name="Banfield J.F."/>
        </authorList>
    </citation>
    <scope>NUCLEOTIDE SEQUENCE [LARGE SCALE GENOMIC DNA]</scope>
    <source>
        <strain evidence="1">CG10_big_fil_rev_8_21_14_0_10_51_16</strain>
    </source>
</reference>
<name>A0A2H0RDJ3_9BACT</name>
<accession>A0A2H0RDJ3</accession>